<proteinExistence type="predicted"/>
<dbReference type="Proteomes" id="UP001295794">
    <property type="component" value="Unassembled WGS sequence"/>
</dbReference>
<accession>A0AAD2HMM3</accession>
<protein>
    <submittedName>
        <fullName evidence="1">Uncharacterized protein</fullName>
    </submittedName>
</protein>
<comment type="caution">
    <text evidence="1">The sequence shown here is derived from an EMBL/GenBank/DDBJ whole genome shotgun (WGS) entry which is preliminary data.</text>
</comment>
<name>A0AAD2HMM3_9AGAR</name>
<evidence type="ECO:0000313" key="2">
    <source>
        <dbReference type="Proteomes" id="UP001295794"/>
    </source>
</evidence>
<organism evidence="1 2">
    <name type="scientific">Mycena citricolor</name>
    <dbReference type="NCBI Taxonomy" id="2018698"/>
    <lineage>
        <taxon>Eukaryota</taxon>
        <taxon>Fungi</taxon>
        <taxon>Dikarya</taxon>
        <taxon>Basidiomycota</taxon>
        <taxon>Agaricomycotina</taxon>
        <taxon>Agaricomycetes</taxon>
        <taxon>Agaricomycetidae</taxon>
        <taxon>Agaricales</taxon>
        <taxon>Marasmiineae</taxon>
        <taxon>Mycenaceae</taxon>
        <taxon>Mycena</taxon>
    </lineage>
</organism>
<dbReference type="AlphaFoldDB" id="A0AAD2HMM3"/>
<evidence type="ECO:0000313" key="1">
    <source>
        <dbReference type="EMBL" id="CAK5278190.1"/>
    </source>
</evidence>
<keyword evidence="2" id="KW-1185">Reference proteome</keyword>
<sequence length="105" mass="11991">SVIPTGLQRRFADAAAAFIRKYPENCLADDHGLYSVLGWAVHEYDGYMTNVDALRVLDVAVSQVQTEDQQQKHRVNAQWIREWMQDRLHPEDIFAAFVSLVSDGE</sequence>
<dbReference type="EMBL" id="CAVNYO010000421">
    <property type="protein sequence ID" value="CAK5278190.1"/>
    <property type="molecule type" value="Genomic_DNA"/>
</dbReference>
<feature type="non-terminal residue" evidence="1">
    <location>
        <position position="1"/>
    </location>
</feature>
<gene>
    <name evidence="1" type="ORF">MYCIT1_LOCUS27469</name>
</gene>
<reference evidence="1" key="1">
    <citation type="submission" date="2023-11" db="EMBL/GenBank/DDBJ databases">
        <authorList>
            <person name="De Vega J J."/>
            <person name="De Vega J J."/>
        </authorList>
    </citation>
    <scope>NUCLEOTIDE SEQUENCE</scope>
</reference>